<dbReference type="GO" id="GO:0015369">
    <property type="term" value="F:calcium:proton antiporter activity"/>
    <property type="evidence" value="ECO:0007669"/>
    <property type="project" value="TreeGrafter"/>
</dbReference>
<sequence length="167" mass="18596">MVPEVIAKRCPNQQRFQDSAQPQNNKEEPSSIKEDIEKNENTAVRFWSAGNSILLSSYLNFLLVFVPVGIAVHFAGLNPIYVFAFNAIAIVPLAGLLSHATESVARRMGDTVGALVNITFGNAVELIILYVVLSFFQAQTNTFSMYVSNFRFGKKIFDIIDIQESLF</sequence>
<dbReference type="AlphaFoldDB" id="A0A656KIZ0"/>
<evidence type="ECO:0000256" key="2">
    <source>
        <dbReference type="SAM" id="MobiDB-lite"/>
    </source>
</evidence>
<dbReference type="Proteomes" id="UP000053110">
    <property type="component" value="Unassembled WGS sequence"/>
</dbReference>
<protein>
    <submittedName>
        <fullName evidence="4">Vacuolar H+-Ca2+ exchanger</fullName>
    </submittedName>
</protein>
<gene>
    <name evidence="4" type="ORF">BGT96224_3262</name>
</gene>
<dbReference type="PANTHER" id="PTHR31503:SF18">
    <property type="entry name" value="CA(2+)_H(+) EXCHANGER, PUTATIVE (EUROFUNG)-RELATED"/>
    <property type="match status" value="1"/>
</dbReference>
<feature type="compositionally biased region" description="Polar residues" evidence="2">
    <location>
        <begin position="13"/>
        <end position="24"/>
    </location>
</feature>
<dbReference type="GO" id="GO:0006874">
    <property type="term" value="P:intracellular calcium ion homeostasis"/>
    <property type="evidence" value="ECO:0007669"/>
    <property type="project" value="TreeGrafter"/>
</dbReference>
<keyword evidence="1" id="KW-0406">Ion transport</keyword>
<evidence type="ECO:0000313" key="4">
    <source>
        <dbReference type="EMBL" id="EPQ64369.1"/>
    </source>
</evidence>
<feature type="transmembrane region" description="Helical" evidence="3">
    <location>
        <begin position="80"/>
        <end position="100"/>
    </location>
</feature>
<keyword evidence="3" id="KW-0812">Transmembrane</keyword>
<dbReference type="GO" id="GO:0000329">
    <property type="term" value="C:fungal-type vacuole membrane"/>
    <property type="evidence" value="ECO:0007669"/>
    <property type="project" value="TreeGrafter"/>
</dbReference>
<keyword evidence="1" id="KW-0813">Transport</keyword>
<organism evidence="4 5">
    <name type="scientific">Blumeria graminis f. sp. tritici 96224</name>
    <dbReference type="NCBI Taxonomy" id="1268274"/>
    <lineage>
        <taxon>Eukaryota</taxon>
        <taxon>Fungi</taxon>
        <taxon>Dikarya</taxon>
        <taxon>Ascomycota</taxon>
        <taxon>Pezizomycotina</taxon>
        <taxon>Leotiomycetes</taxon>
        <taxon>Erysiphales</taxon>
        <taxon>Erysiphaceae</taxon>
        <taxon>Blumeria</taxon>
    </lineage>
</organism>
<feature type="transmembrane region" description="Helical" evidence="3">
    <location>
        <begin position="53"/>
        <end position="74"/>
    </location>
</feature>
<feature type="region of interest" description="Disordered" evidence="2">
    <location>
        <begin position="13"/>
        <end position="34"/>
    </location>
</feature>
<dbReference type="OrthoDB" id="1699231at2759"/>
<evidence type="ECO:0000313" key="5">
    <source>
        <dbReference type="Proteomes" id="UP000053110"/>
    </source>
</evidence>
<proteinExistence type="predicted"/>
<dbReference type="EMBL" id="KE375068">
    <property type="protein sequence ID" value="EPQ64369.1"/>
    <property type="molecule type" value="Genomic_DNA"/>
</dbReference>
<accession>A0A656KIZ0</accession>
<feature type="transmembrane region" description="Helical" evidence="3">
    <location>
        <begin position="112"/>
        <end position="136"/>
    </location>
</feature>
<reference evidence="5" key="1">
    <citation type="journal article" date="2013" name="Nat. Genet.">
        <title>The wheat powdery mildew genome shows the unique evolution of an obligate biotroph.</title>
        <authorList>
            <person name="Wicker T."/>
            <person name="Oberhaensli S."/>
            <person name="Parlange F."/>
            <person name="Buchmann J.P."/>
            <person name="Shatalina M."/>
            <person name="Roffler S."/>
            <person name="Ben-David R."/>
            <person name="Dolezel J."/>
            <person name="Simkova H."/>
            <person name="Schulze-Lefert P."/>
            <person name="Spanu P.D."/>
            <person name="Bruggmann R."/>
            <person name="Amselem J."/>
            <person name="Quesneville H."/>
            <person name="Ver Loren van Themaat E."/>
            <person name="Paape T."/>
            <person name="Shimizu K.K."/>
            <person name="Keller B."/>
        </authorList>
    </citation>
    <scope>NUCLEOTIDE SEQUENCE [LARGE SCALE GENOMIC DNA]</scope>
    <source>
        <strain evidence="5">96224</strain>
    </source>
</reference>
<name>A0A656KIZ0_BLUGR</name>
<dbReference type="InterPro" id="IPR004713">
    <property type="entry name" value="CaH_exchang"/>
</dbReference>
<keyword evidence="3" id="KW-0472">Membrane</keyword>
<evidence type="ECO:0000256" key="3">
    <source>
        <dbReference type="SAM" id="Phobius"/>
    </source>
</evidence>
<feature type="compositionally biased region" description="Basic and acidic residues" evidence="2">
    <location>
        <begin position="25"/>
        <end position="34"/>
    </location>
</feature>
<dbReference type="PANTHER" id="PTHR31503">
    <property type="entry name" value="VACUOLAR CALCIUM ION TRANSPORTER"/>
    <property type="match status" value="1"/>
</dbReference>
<keyword evidence="3" id="KW-1133">Transmembrane helix</keyword>
<evidence type="ECO:0000256" key="1">
    <source>
        <dbReference type="ARBA" id="ARBA00023065"/>
    </source>
</evidence>